<organism evidence="6 7">
    <name type="scientific">Rhodococcus oxybenzonivorans</name>
    <dbReference type="NCBI Taxonomy" id="1990687"/>
    <lineage>
        <taxon>Bacteria</taxon>
        <taxon>Bacillati</taxon>
        <taxon>Actinomycetota</taxon>
        <taxon>Actinomycetes</taxon>
        <taxon>Mycobacteriales</taxon>
        <taxon>Nocardiaceae</taxon>
        <taxon>Rhodococcus</taxon>
    </lineage>
</organism>
<evidence type="ECO:0000259" key="5">
    <source>
        <dbReference type="PROSITE" id="PS50977"/>
    </source>
</evidence>
<keyword evidence="7" id="KW-1185">Reference proteome</keyword>
<dbReference type="SUPFAM" id="SSF48498">
    <property type="entry name" value="Tetracyclin repressor-like, C-terminal domain"/>
    <property type="match status" value="1"/>
</dbReference>
<dbReference type="Proteomes" id="UP000245711">
    <property type="component" value="Chromosome"/>
</dbReference>
<gene>
    <name evidence="6" type="ORF">CBI38_28975</name>
</gene>
<feature type="DNA-binding region" description="H-T-H motif" evidence="4">
    <location>
        <begin position="35"/>
        <end position="54"/>
    </location>
</feature>
<dbReference type="InterPro" id="IPR050109">
    <property type="entry name" value="HTH-type_TetR-like_transc_reg"/>
</dbReference>
<dbReference type="OrthoDB" id="9816296at2"/>
<name>A0A2S2C2E0_9NOCA</name>
<evidence type="ECO:0000313" key="7">
    <source>
        <dbReference type="Proteomes" id="UP000245711"/>
    </source>
</evidence>
<dbReference type="InterPro" id="IPR041583">
    <property type="entry name" value="TetR_C_31"/>
</dbReference>
<sequence>MVDYGVTESRYGKGRDALLDAAIRAVADDGLRRLTYRRVASEAGVGHTLVAHHFGSIDTLVEQALQRSFARSVATISTRPGSGDLNALFAGLSTFAEVDAVDQAFQFELMLESRRRPGLRPHVRRVRDAYVDAIGTELTLAGLEPDPALSHLIYSAAEGLILEQITGDDREPTDAALNHLRGLLRRTARPTEGTDTECMRLQGL</sequence>
<feature type="domain" description="HTH tetR-type" evidence="5">
    <location>
        <begin position="12"/>
        <end position="72"/>
    </location>
</feature>
<dbReference type="PROSITE" id="PS50977">
    <property type="entry name" value="HTH_TETR_2"/>
    <property type="match status" value="1"/>
</dbReference>
<dbReference type="InterPro" id="IPR001647">
    <property type="entry name" value="HTH_TetR"/>
</dbReference>
<dbReference type="AlphaFoldDB" id="A0A2S2C2E0"/>
<protein>
    <submittedName>
        <fullName evidence="6">TetR family transcriptional regulator</fullName>
    </submittedName>
</protein>
<evidence type="ECO:0000256" key="2">
    <source>
        <dbReference type="ARBA" id="ARBA00023125"/>
    </source>
</evidence>
<dbReference type="InterPro" id="IPR009057">
    <property type="entry name" value="Homeodomain-like_sf"/>
</dbReference>
<dbReference type="KEGG" id="roz:CBI38_28975"/>
<evidence type="ECO:0000256" key="1">
    <source>
        <dbReference type="ARBA" id="ARBA00023015"/>
    </source>
</evidence>
<keyword evidence="3" id="KW-0804">Transcription</keyword>
<dbReference type="Pfam" id="PF00440">
    <property type="entry name" value="TetR_N"/>
    <property type="match status" value="1"/>
</dbReference>
<dbReference type="SUPFAM" id="SSF46689">
    <property type="entry name" value="Homeodomain-like"/>
    <property type="match status" value="1"/>
</dbReference>
<dbReference type="InterPro" id="IPR036271">
    <property type="entry name" value="Tet_transcr_reg_TetR-rel_C_sf"/>
</dbReference>
<dbReference type="RefSeq" id="WP_109334431.1">
    <property type="nucleotide sequence ID" value="NZ_CP021354.1"/>
</dbReference>
<dbReference type="PANTHER" id="PTHR30055:SF234">
    <property type="entry name" value="HTH-TYPE TRANSCRIPTIONAL REGULATOR BETI"/>
    <property type="match status" value="1"/>
</dbReference>
<dbReference type="Gene3D" id="1.10.357.10">
    <property type="entry name" value="Tetracycline Repressor, domain 2"/>
    <property type="match status" value="1"/>
</dbReference>
<accession>A0A2S2C2E0</accession>
<reference evidence="6 7" key="1">
    <citation type="submission" date="2017-05" db="EMBL/GenBank/DDBJ databases">
        <title>Isolation of Rhodococcus sp. S2-17 biodegrading of BP-3.</title>
        <authorList>
            <person name="Lee Y."/>
            <person name="Kim K.H."/>
            <person name="Chun B.H."/>
            <person name="Jung H.S."/>
            <person name="Jeon C.O."/>
        </authorList>
    </citation>
    <scope>NUCLEOTIDE SEQUENCE [LARGE SCALE GENOMIC DNA]</scope>
    <source>
        <strain evidence="6 7">S2-17</strain>
    </source>
</reference>
<evidence type="ECO:0000256" key="4">
    <source>
        <dbReference type="PROSITE-ProRule" id="PRU00335"/>
    </source>
</evidence>
<evidence type="ECO:0000313" key="6">
    <source>
        <dbReference type="EMBL" id="AWK74993.1"/>
    </source>
</evidence>
<keyword evidence="1" id="KW-0805">Transcription regulation</keyword>
<evidence type="ECO:0000256" key="3">
    <source>
        <dbReference type="ARBA" id="ARBA00023163"/>
    </source>
</evidence>
<dbReference type="GO" id="GO:0000976">
    <property type="term" value="F:transcription cis-regulatory region binding"/>
    <property type="evidence" value="ECO:0007669"/>
    <property type="project" value="TreeGrafter"/>
</dbReference>
<keyword evidence="2 4" id="KW-0238">DNA-binding</keyword>
<dbReference type="EMBL" id="CP021354">
    <property type="protein sequence ID" value="AWK74993.1"/>
    <property type="molecule type" value="Genomic_DNA"/>
</dbReference>
<dbReference type="PANTHER" id="PTHR30055">
    <property type="entry name" value="HTH-TYPE TRANSCRIPTIONAL REGULATOR RUTR"/>
    <property type="match status" value="1"/>
</dbReference>
<dbReference type="GO" id="GO:0003700">
    <property type="term" value="F:DNA-binding transcription factor activity"/>
    <property type="evidence" value="ECO:0007669"/>
    <property type="project" value="TreeGrafter"/>
</dbReference>
<proteinExistence type="predicted"/>
<dbReference type="Pfam" id="PF17940">
    <property type="entry name" value="TetR_C_31"/>
    <property type="match status" value="1"/>
</dbReference>